<feature type="domain" description="PAS" evidence="6">
    <location>
        <begin position="136"/>
        <end position="212"/>
    </location>
</feature>
<dbReference type="Proteomes" id="UP000198762">
    <property type="component" value="Unassembled WGS sequence"/>
</dbReference>
<feature type="domain" description="EAL" evidence="7">
    <location>
        <begin position="439"/>
        <end position="696"/>
    </location>
</feature>
<dbReference type="InterPro" id="IPR035919">
    <property type="entry name" value="EAL_sf"/>
</dbReference>
<dbReference type="STRING" id="430453.SAMN04487962_101143"/>
<dbReference type="GO" id="GO:0071732">
    <property type="term" value="P:cellular response to nitric oxide"/>
    <property type="evidence" value="ECO:0007669"/>
    <property type="project" value="UniProtKB-ARBA"/>
</dbReference>
<keyword evidence="3" id="KW-0973">c-di-GMP</keyword>
<dbReference type="AlphaFoldDB" id="A0A1H9YFN8"/>
<dbReference type="InterPro" id="IPR000160">
    <property type="entry name" value="GGDEF_dom"/>
</dbReference>
<dbReference type="SMART" id="SM00267">
    <property type="entry name" value="GGDEF"/>
    <property type="match status" value="1"/>
</dbReference>
<dbReference type="SUPFAM" id="SSF141868">
    <property type="entry name" value="EAL domain-like"/>
    <property type="match status" value="1"/>
</dbReference>
<dbReference type="InterPro" id="IPR043128">
    <property type="entry name" value="Rev_trsase/Diguanyl_cyclase"/>
</dbReference>
<dbReference type="PROSITE" id="PS50112">
    <property type="entry name" value="PAS"/>
    <property type="match status" value="2"/>
</dbReference>
<dbReference type="PROSITE" id="PS50883">
    <property type="entry name" value="EAL"/>
    <property type="match status" value="1"/>
</dbReference>
<dbReference type="InterPro" id="IPR001633">
    <property type="entry name" value="EAL_dom"/>
</dbReference>
<sequence length="698" mass="78637">MHTVADALMRREEELIALLGQLPVACMLLREADHTVVAVNPAFEALFGWSASRMIGRSYAELPLWSSSRQREDFRRQLLTSGRIQQHETHFQCGDGQTRPCLAYVEQVRIGDQLYQLATAHDMSERSNANQELKQSEAKFAALFIDSPEPYVLFSKRTAKIIEINHRFTQVFGYQSQDVIDRNANEFGFWRYPEKRPAVIDKLMREGCLRNEPVDLVAKDGRVLNCEVSSNFILVGEEWCTLSSFKDVTEQRRIEARVKHQAYHDALTDLPNRLLLHDRLQQYLALSERHGLSCALLFFDLDHFKRVNDSLGHGCGDAVLQEVSRRLQERVRRADTVARLGGDEFVILLTGLSGKPEQIAEQARVSAAELLEVVSAPMQIEGYGLQLSCSIGIALSSEHGNTPEDLLKHADTALYGVKASGRNNIAFFEPQMQVAVSQRLQLETELRNALLEGEFLLHYQPQVDACTQRITGAEALLRWQHPEMGMIGPGTFMPVLEESGMILEAGHWVLEQACDFIARLLDQRLIAADQFCLCVNISPRQFRQASFVAQVAAAIAQKQIPVQCLKLEITESIMIHNISDTVEKMNELRDMGIRFAIDDFGTGYSSLSYLKRLPVDLLKIDQSFIDDCTHDGNDAEIVRAIIAMARSLKMELIAEGVETAEQLAFLKQHGCRTYQGYYFSRAVSEEAFCALLGPPATR</sequence>
<dbReference type="OrthoDB" id="6597954at2"/>
<dbReference type="PANTHER" id="PTHR44757">
    <property type="entry name" value="DIGUANYLATE CYCLASE DGCP"/>
    <property type="match status" value="1"/>
</dbReference>
<evidence type="ECO:0000256" key="1">
    <source>
        <dbReference type="ARBA" id="ARBA00001946"/>
    </source>
</evidence>
<evidence type="ECO:0000259" key="6">
    <source>
        <dbReference type="PROSITE" id="PS50112"/>
    </source>
</evidence>
<dbReference type="Gene3D" id="3.30.450.20">
    <property type="entry name" value="PAS domain"/>
    <property type="match status" value="2"/>
</dbReference>
<accession>A0A1H9YFN8</accession>
<dbReference type="InterPro" id="IPR000014">
    <property type="entry name" value="PAS"/>
</dbReference>
<evidence type="ECO:0000313" key="9">
    <source>
        <dbReference type="EMBL" id="SES67838.1"/>
    </source>
</evidence>
<comment type="cofactor">
    <cofactor evidence="1">
        <name>Mg(2+)</name>
        <dbReference type="ChEBI" id="CHEBI:18420"/>
    </cofactor>
</comment>
<dbReference type="InterPro" id="IPR029787">
    <property type="entry name" value="Nucleotide_cyclase"/>
</dbReference>
<dbReference type="CDD" id="cd01948">
    <property type="entry name" value="EAL"/>
    <property type="match status" value="1"/>
</dbReference>
<evidence type="ECO:0000259" key="7">
    <source>
        <dbReference type="PROSITE" id="PS50883"/>
    </source>
</evidence>
<dbReference type="GO" id="GO:0071111">
    <property type="term" value="F:cyclic-guanylate-specific phosphodiesterase activity"/>
    <property type="evidence" value="ECO:0007669"/>
    <property type="project" value="UniProtKB-EC"/>
</dbReference>
<dbReference type="Gene3D" id="3.30.70.270">
    <property type="match status" value="1"/>
</dbReference>
<dbReference type="InterPro" id="IPR035965">
    <property type="entry name" value="PAS-like_dom_sf"/>
</dbReference>
<dbReference type="SUPFAM" id="SSF55785">
    <property type="entry name" value="PYP-like sensor domain (PAS domain)"/>
    <property type="match status" value="2"/>
</dbReference>
<dbReference type="GO" id="GO:0016301">
    <property type="term" value="F:kinase activity"/>
    <property type="evidence" value="ECO:0007669"/>
    <property type="project" value="UniProtKB-KW"/>
</dbReference>
<dbReference type="EC" id="3.1.4.52" evidence="2"/>
<gene>
    <name evidence="9" type="ORF">SAMN04487962_101143</name>
</gene>
<evidence type="ECO:0000256" key="3">
    <source>
        <dbReference type="ARBA" id="ARBA00022636"/>
    </source>
</evidence>
<proteinExistence type="predicted"/>
<dbReference type="Gene3D" id="3.20.20.450">
    <property type="entry name" value="EAL domain"/>
    <property type="match status" value="1"/>
</dbReference>
<feature type="domain" description="PAS" evidence="6">
    <location>
        <begin position="11"/>
        <end position="58"/>
    </location>
</feature>
<dbReference type="SMART" id="SM00052">
    <property type="entry name" value="EAL"/>
    <property type="match status" value="1"/>
</dbReference>
<dbReference type="FunFam" id="3.20.20.450:FF:000001">
    <property type="entry name" value="Cyclic di-GMP phosphodiesterase yahA"/>
    <property type="match status" value="1"/>
</dbReference>
<dbReference type="CDD" id="cd01949">
    <property type="entry name" value="GGDEF"/>
    <property type="match status" value="1"/>
</dbReference>
<evidence type="ECO:0000259" key="8">
    <source>
        <dbReference type="PROSITE" id="PS50887"/>
    </source>
</evidence>
<evidence type="ECO:0000256" key="4">
    <source>
        <dbReference type="ARBA" id="ARBA00022777"/>
    </source>
</evidence>
<evidence type="ECO:0000313" key="10">
    <source>
        <dbReference type="Proteomes" id="UP000198762"/>
    </source>
</evidence>
<dbReference type="InterPro" id="IPR013656">
    <property type="entry name" value="PAS_4"/>
</dbReference>
<dbReference type="Pfam" id="PF00563">
    <property type="entry name" value="EAL"/>
    <property type="match status" value="1"/>
</dbReference>
<dbReference type="NCBIfam" id="TIGR00229">
    <property type="entry name" value="sensory_box"/>
    <property type="match status" value="2"/>
</dbReference>
<dbReference type="Pfam" id="PF08448">
    <property type="entry name" value="PAS_4"/>
    <property type="match status" value="1"/>
</dbReference>
<dbReference type="SUPFAM" id="SSF55073">
    <property type="entry name" value="Nucleotide cyclase"/>
    <property type="match status" value="1"/>
</dbReference>
<keyword evidence="4" id="KW-0418">Kinase</keyword>
<protein>
    <recommendedName>
        <fullName evidence="2">cyclic-guanylate-specific phosphodiesterase</fullName>
        <ecNumber evidence="2">3.1.4.52</ecNumber>
    </recommendedName>
</protein>
<dbReference type="PANTHER" id="PTHR44757:SF2">
    <property type="entry name" value="BIOFILM ARCHITECTURE MAINTENANCE PROTEIN MBAA"/>
    <property type="match status" value="1"/>
</dbReference>
<name>A0A1H9YFN8_9GAMM</name>
<dbReference type="Pfam" id="PF00990">
    <property type="entry name" value="GGDEF"/>
    <property type="match status" value="1"/>
</dbReference>
<feature type="domain" description="GGDEF" evidence="8">
    <location>
        <begin position="292"/>
        <end position="430"/>
    </location>
</feature>
<evidence type="ECO:0000256" key="5">
    <source>
        <dbReference type="ARBA" id="ARBA00051114"/>
    </source>
</evidence>
<keyword evidence="10" id="KW-1185">Reference proteome</keyword>
<dbReference type="PROSITE" id="PS50887">
    <property type="entry name" value="GGDEF"/>
    <property type="match status" value="1"/>
</dbReference>
<dbReference type="Pfam" id="PF13426">
    <property type="entry name" value="PAS_9"/>
    <property type="match status" value="1"/>
</dbReference>
<keyword evidence="4" id="KW-0808">Transferase</keyword>
<dbReference type="SMART" id="SM00091">
    <property type="entry name" value="PAS"/>
    <property type="match status" value="2"/>
</dbReference>
<organism evidence="9 10">
    <name type="scientific">Marinobacter segnicrescens</name>
    <dbReference type="NCBI Taxonomy" id="430453"/>
    <lineage>
        <taxon>Bacteria</taxon>
        <taxon>Pseudomonadati</taxon>
        <taxon>Pseudomonadota</taxon>
        <taxon>Gammaproteobacteria</taxon>
        <taxon>Pseudomonadales</taxon>
        <taxon>Marinobacteraceae</taxon>
        <taxon>Marinobacter</taxon>
    </lineage>
</organism>
<dbReference type="FunFam" id="3.30.70.270:FF:000001">
    <property type="entry name" value="Diguanylate cyclase domain protein"/>
    <property type="match status" value="1"/>
</dbReference>
<dbReference type="NCBIfam" id="TIGR00254">
    <property type="entry name" value="GGDEF"/>
    <property type="match status" value="1"/>
</dbReference>
<dbReference type="InterPro" id="IPR052155">
    <property type="entry name" value="Biofilm_reg_signaling"/>
</dbReference>
<evidence type="ECO:0000256" key="2">
    <source>
        <dbReference type="ARBA" id="ARBA00012282"/>
    </source>
</evidence>
<dbReference type="CDD" id="cd00130">
    <property type="entry name" value="PAS"/>
    <property type="match status" value="2"/>
</dbReference>
<dbReference type="EMBL" id="FOHZ01000001">
    <property type="protein sequence ID" value="SES67838.1"/>
    <property type="molecule type" value="Genomic_DNA"/>
</dbReference>
<comment type="catalytic activity">
    <reaction evidence="5">
        <text>3',3'-c-di-GMP + H2O = 5'-phosphoguanylyl(3'-&gt;5')guanosine + H(+)</text>
        <dbReference type="Rhea" id="RHEA:24902"/>
        <dbReference type="ChEBI" id="CHEBI:15377"/>
        <dbReference type="ChEBI" id="CHEBI:15378"/>
        <dbReference type="ChEBI" id="CHEBI:58754"/>
        <dbReference type="ChEBI" id="CHEBI:58805"/>
        <dbReference type="EC" id="3.1.4.52"/>
    </reaction>
    <physiologicalReaction direction="left-to-right" evidence="5">
        <dbReference type="Rhea" id="RHEA:24903"/>
    </physiologicalReaction>
</comment>
<reference evidence="10" key="1">
    <citation type="submission" date="2016-10" db="EMBL/GenBank/DDBJ databases">
        <authorList>
            <person name="Varghese N."/>
            <person name="Submissions S."/>
        </authorList>
    </citation>
    <scope>NUCLEOTIDE SEQUENCE [LARGE SCALE GENOMIC DNA]</scope>
    <source>
        <strain evidence="10">CGMCC 1.6489</strain>
    </source>
</reference>